<accession>A0A444U0C8</accession>
<evidence type="ECO:0000313" key="2">
    <source>
        <dbReference type="Proteomes" id="UP000289886"/>
    </source>
</evidence>
<dbReference type="PANTHER" id="PTHR28457:SF3">
    <property type="entry name" value="CILIARY-ASSOCIATED CALCIUM-BINDING COILED-COIL PROTEIN 1"/>
    <property type="match status" value="1"/>
</dbReference>
<dbReference type="PANTHER" id="PTHR28457">
    <property type="entry name" value="COILED-COIL DOMAIN-CONTAINING PROTEIN 189"/>
    <property type="match status" value="1"/>
</dbReference>
<sequence length="306" mass="35287">MPEIQVQEKKQNKDNEASEKEHTFAWKFLSHSQVSMLSELSVEQVQKKMEDILQFKNRQTCLKEAALLDYYVSGFWWAKEMNFTSQQISGFMTLLRMLLENAKKHMSLVDNWKELAKTMAGIRQSSPAGKGGIEFFSVDQAISIIDYFKSSLFQHYKLYEFLFSQPRDELVLGLEMGKQDYDERTSVTEAEVKDPLEGYTMEDVKSVLGLVTRDVIGNLQDEVIAVSEKVIVKLDNLVKWASSDFSNWKCGLQAMPLKPSIQKELGMNGLVEALQKYRQSTLNSGLNFKDVLKDKAELGDYFWRFY</sequence>
<dbReference type="Pfam" id="PF14769">
    <property type="entry name" value="CLAMP"/>
    <property type="match status" value="1"/>
</dbReference>
<reference evidence="1 2" key="1">
    <citation type="submission" date="2019-01" db="EMBL/GenBank/DDBJ databases">
        <title>Draft Genome and Complete Hox-Cluster Characterization of the Sterlet Sturgeon (Acipenser ruthenus).</title>
        <authorList>
            <person name="Wei Q."/>
        </authorList>
    </citation>
    <scope>NUCLEOTIDE SEQUENCE [LARGE SCALE GENOMIC DNA]</scope>
    <source>
        <strain evidence="1">WHYD16114868_AA</strain>
        <tissue evidence="1">Blood</tissue>
    </source>
</reference>
<evidence type="ECO:0000313" key="1">
    <source>
        <dbReference type="EMBL" id="RXM28656.1"/>
    </source>
</evidence>
<dbReference type="InterPro" id="IPR032727">
    <property type="entry name" value="CLAMP"/>
</dbReference>
<comment type="caution">
    <text evidence="1">The sequence shown here is derived from an EMBL/GenBank/DDBJ whole genome shotgun (WGS) entry which is preliminary data.</text>
</comment>
<organism evidence="1 2">
    <name type="scientific">Acipenser ruthenus</name>
    <name type="common">Sterlet sturgeon</name>
    <dbReference type="NCBI Taxonomy" id="7906"/>
    <lineage>
        <taxon>Eukaryota</taxon>
        <taxon>Metazoa</taxon>
        <taxon>Chordata</taxon>
        <taxon>Craniata</taxon>
        <taxon>Vertebrata</taxon>
        <taxon>Euteleostomi</taxon>
        <taxon>Actinopterygii</taxon>
        <taxon>Chondrostei</taxon>
        <taxon>Acipenseriformes</taxon>
        <taxon>Acipenseridae</taxon>
        <taxon>Acipenser</taxon>
    </lineage>
</organism>
<protein>
    <submittedName>
        <fullName evidence="1">AT-rich interactive domain-containing protein 5B</fullName>
    </submittedName>
</protein>
<dbReference type="Proteomes" id="UP000289886">
    <property type="component" value="Unassembled WGS sequence"/>
</dbReference>
<keyword evidence="2" id="KW-1185">Reference proteome</keyword>
<dbReference type="EMBL" id="SCEB01215599">
    <property type="protein sequence ID" value="RXM28656.1"/>
    <property type="molecule type" value="Genomic_DNA"/>
</dbReference>
<gene>
    <name evidence="1" type="ORF">EOD39_9529</name>
</gene>
<proteinExistence type="predicted"/>
<name>A0A444U0C8_ACIRT</name>
<dbReference type="AlphaFoldDB" id="A0A444U0C8"/>